<keyword evidence="3 6" id="KW-0808">Transferase</keyword>
<dbReference type="EC" id="2.1.1.37" evidence="1"/>
<dbReference type="SUPFAM" id="SSF53335">
    <property type="entry name" value="S-adenosyl-L-methionine-dependent methyltransferases"/>
    <property type="match status" value="1"/>
</dbReference>
<dbReference type="REBASE" id="129462">
    <property type="entry name" value="M.Gpu1384ORF580P"/>
</dbReference>
<dbReference type="PROSITE" id="PS51679">
    <property type="entry name" value="SAM_MT_C5"/>
    <property type="match status" value="1"/>
</dbReference>
<dbReference type="PATRIC" id="fig|1503.3.peg.3045"/>
<dbReference type="PANTHER" id="PTHR46098:SF1">
    <property type="entry name" value="TRNA (CYTOSINE(38)-C(5))-METHYLTRANSFERASE"/>
    <property type="match status" value="1"/>
</dbReference>
<dbReference type="Proteomes" id="UP000037267">
    <property type="component" value="Unassembled WGS sequence"/>
</dbReference>
<keyword evidence="8" id="KW-1185">Reference proteome</keyword>
<name>A0A0L0WAS3_GOTPU</name>
<dbReference type="EMBL" id="LGSS01000007">
    <property type="protein sequence ID" value="KNF08430.1"/>
    <property type="molecule type" value="Genomic_DNA"/>
</dbReference>
<dbReference type="GO" id="GO:0009307">
    <property type="term" value="P:DNA restriction-modification system"/>
    <property type="evidence" value="ECO:0007669"/>
    <property type="project" value="UniProtKB-KW"/>
</dbReference>
<dbReference type="RefSeq" id="WP_050355263.1">
    <property type="nucleotide sequence ID" value="NZ_LGSS01000007.1"/>
</dbReference>
<dbReference type="PRINTS" id="PR00105">
    <property type="entry name" value="C5METTRFRASE"/>
</dbReference>
<feature type="active site" evidence="6">
    <location>
        <position position="74"/>
    </location>
</feature>
<comment type="similarity">
    <text evidence="6">Belongs to the class I-like SAM-binding methyltransferase superfamily. C5-methyltransferase family.</text>
</comment>
<evidence type="ECO:0000313" key="7">
    <source>
        <dbReference type="EMBL" id="KNF08430.1"/>
    </source>
</evidence>
<evidence type="ECO:0000256" key="5">
    <source>
        <dbReference type="ARBA" id="ARBA00022747"/>
    </source>
</evidence>
<comment type="caution">
    <text evidence="7">The sequence shown here is derived from an EMBL/GenBank/DDBJ whole genome shotgun (WGS) entry which is preliminary data.</text>
</comment>
<evidence type="ECO:0000256" key="6">
    <source>
        <dbReference type="PROSITE-ProRule" id="PRU01016"/>
    </source>
</evidence>
<dbReference type="PROSITE" id="PS00094">
    <property type="entry name" value="C5_MTASE_1"/>
    <property type="match status" value="1"/>
</dbReference>
<sequence>MSKLTLGSLFDGSGGFPLGGLLCGIEPLWASEIEPFPIRVTTKRIPQMKHYGDINKLNGAELPPVDIITFGSPCTDMSVAGKRAGLDGEQSVLFYEAIRIIKEMRCKTNGQYPRYAVWENVPGAFSSNKGEDFRAVLEAVIGVKEPNTSVPLPEKGRWPYADIYMGDGWSVAYRTIDAQYFGVPQRRRRIYLVADFAGRCAAEILFESEGMPRNFAPSGSPWQRTAGNAKNCTRKTGNSITCLNDQGGRVMSVSKDITATRRAEEHGHQPCVMQSSCFCTEHSAKSRSVGYEEERSTTLRAGGVPGTVMSFEPGAVSRIGGHTDENISGALRASMGDNQTAVVIENHPTDSRVKLSEDNKVQTLTSRMGTGGGNVPLVMNTPKTLKIRSGCEGGGKGALIQDDKSATLGCNNDQTVFVPTAFGICSDKSNSMQSSNPHSGIYKADTSRTIDANGGNPGCNQGGIAVVALQGSMIGRQDKNGPQGSGIDEDVSFTLNTADRHAVAYAMTTGAYAQVEEDKAPTLLSRDYKDAPVVTQPSYGIDRAAFNQGKNALYKPAINEEQQPTLTAKGPGAVAHPASFYPQMKAESQCYRQDGTSNTIINGTNPGYQNGLVEPDYIVRRLTPTECARLQGFPDDWCDDLGTENPTEDEILFWTEVWETHRKIMGKSSKPKTRMQIIKWLNNPHSDSAEYKMWGNGVALPCVCFVLTGIVLSAENPPINGTVFSTERCSK</sequence>
<protein>
    <recommendedName>
        <fullName evidence="1">DNA (cytosine-5-)-methyltransferase</fullName>
        <ecNumber evidence="1">2.1.1.37</ecNumber>
    </recommendedName>
</protein>
<dbReference type="Gene3D" id="3.90.120.10">
    <property type="entry name" value="DNA Methylase, subunit A, domain 2"/>
    <property type="match status" value="1"/>
</dbReference>
<evidence type="ECO:0000256" key="3">
    <source>
        <dbReference type="ARBA" id="ARBA00022679"/>
    </source>
</evidence>
<keyword evidence="5" id="KW-0680">Restriction system</keyword>
<evidence type="ECO:0000256" key="2">
    <source>
        <dbReference type="ARBA" id="ARBA00022603"/>
    </source>
</evidence>
<proteinExistence type="inferred from homology"/>
<keyword evidence="4 6" id="KW-0949">S-adenosyl-L-methionine</keyword>
<dbReference type="InterPro" id="IPR001525">
    <property type="entry name" value="C5_MeTfrase"/>
</dbReference>
<dbReference type="PANTHER" id="PTHR46098">
    <property type="entry name" value="TRNA (CYTOSINE(38)-C(5))-METHYLTRANSFERASE"/>
    <property type="match status" value="1"/>
</dbReference>
<dbReference type="GO" id="GO:0032259">
    <property type="term" value="P:methylation"/>
    <property type="evidence" value="ECO:0007669"/>
    <property type="project" value="UniProtKB-KW"/>
</dbReference>
<dbReference type="AlphaFoldDB" id="A0A0L0WAS3"/>
<dbReference type="Pfam" id="PF00145">
    <property type="entry name" value="DNA_methylase"/>
    <property type="match status" value="2"/>
</dbReference>
<dbReference type="InterPro" id="IPR018117">
    <property type="entry name" value="C5_DNA_meth_AS"/>
</dbReference>
<dbReference type="InterPro" id="IPR029063">
    <property type="entry name" value="SAM-dependent_MTases_sf"/>
</dbReference>
<dbReference type="STRING" id="1503.CLPU_7c00580"/>
<dbReference type="Gene3D" id="3.40.50.150">
    <property type="entry name" value="Vaccinia Virus protein VP39"/>
    <property type="match status" value="1"/>
</dbReference>
<gene>
    <name evidence="7" type="ORF">CLPU_7c00580</name>
</gene>
<keyword evidence="2 6" id="KW-0489">Methyltransferase</keyword>
<organism evidence="7 8">
    <name type="scientific">Gottschalkia purinilytica</name>
    <name type="common">Clostridium purinilyticum</name>
    <dbReference type="NCBI Taxonomy" id="1503"/>
    <lineage>
        <taxon>Bacteria</taxon>
        <taxon>Bacillati</taxon>
        <taxon>Bacillota</taxon>
        <taxon>Tissierellia</taxon>
        <taxon>Tissierellales</taxon>
        <taxon>Gottschalkiaceae</taxon>
        <taxon>Gottschalkia</taxon>
    </lineage>
</organism>
<evidence type="ECO:0000256" key="1">
    <source>
        <dbReference type="ARBA" id="ARBA00011975"/>
    </source>
</evidence>
<reference evidence="8" key="1">
    <citation type="submission" date="2015-07" db="EMBL/GenBank/DDBJ databases">
        <title>Draft genome sequence of the purine-degrading Gottschalkia purinilyticum DSM 1384 (formerly Clostridium purinilyticum).</title>
        <authorList>
            <person name="Poehlein A."/>
            <person name="Schiel-Bengelsdorf B."/>
            <person name="Bengelsdorf F.R."/>
            <person name="Daniel R."/>
            <person name="Duerre P."/>
        </authorList>
    </citation>
    <scope>NUCLEOTIDE SEQUENCE [LARGE SCALE GENOMIC DNA]</scope>
    <source>
        <strain evidence="8">DSM 1384</strain>
    </source>
</reference>
<accession>A0A0L0WAS3</accession>
<evidence type="ECO:0000256" key="4">
    <source>
        <dbReference type="ARBA" id="ARBA00022691"/>
    </source>
</evidence>
<dbReference type="OrthoDB" id="9813719at2"/>
<evidence type="ECO:0000313" key="8">
    <source>
        <dbReference type="Proteomes" id="UP000037267"/>
    </source>
</evidence>
<dbReference type="InterPro" id="IPR050750">
    <property type="entry name" value="C5-MTase"/>
</dbReference>
<dbReference type="GO" id="GO:0003886">
    <property type="term" value="F:DNA (cytosine-5-)-methyltransferase activity"/>
    <property type="evidence" value="ECO:0007669"/>
    <property type="project" value="UniProtKB-EC"/>
</dbReference>